<comment type="caution">
    <text evidence="2">The sequence shown here is derived from an EMBL/GenBank/DDBJ whole genome shotgun (WGS) entry which is preliminary data.</text>
</comment>
<dbReference type="RefSeq" id="WP_087669353.1">
    <property type="nucleotide sequence ID" value="NZ_FCNW02000030.1"/>
</dbReference>
<protein>
    <submittedName>
        <fullName evidence="2">Uncharacterized protein</fullName>
    </submittedName>
</protein>
<feature type="transmembrane region" description="Helical" evidence="1">
    <location>
        <begin position="39"/>
        <end position="57"/>
    </location>
</feature>
<dbReference type="STRING" id="326474.AWB65_04632"/>
<evidence type="ECO:0000313" key="3">
    <source>
        <dbReference type="Proteomes" id="UP000054977"/>
    </source>
</evidence>
<organism evidence="2 3">
    <name type="scientific">Caballeronia humi</name>
    <dbReference type="NCBI Taxonomy" id="326474"/>
    <lineage>
        <taxon>Bacteria</taxon>
        <taxon>Pseudomonadati</taxon>
        <taxon>Pseudomonadota</taxon>
        <taxon>Betaproteobacteria</taxon>
        <taxon>Burkholderiales</taxon>
        <taxon>Burkholderiaceae</taxon>
        <taxon>Caballeronia</taxon>
    </lineage>
</organism>
<evidence type="ECO:0000256" key="1">
    <source>
        <dbReference type="SAM" id="Phobius"/>
    </source>
</evidence>
<dbReference type="OrthoDB" id="8757095at2"/>
<dbReference type="AlphaFoldDB" id="A0A158IEK6"/>
<evidence type="ECO:0000313" key="2">
    <source>
        <dbReference type="EMBL" id="SAL54551.1"/>
    </source>
</evidence>
<keyword evidence="3" id="KW-1185">Reference proteome</keyword>
<keyword evidence="1" id="KW-1133">Transmembrane helix</keyword>
<proteinExistence type="predicted"/>
<keyword evidence="1" id="KW-0812">Transmembrane</keyword>
<dbReference type="EMBL" id="FCNW02000030">
    <property type="protein sequence ID" value="SAL54551.1"/>
    <property type="molecule type" value="Genomic_DNA"/>
</dbReference>
<name>A0A158IEK6_9BURK</name>
<reference evidence="2" key="1">
    <citation type="submission" date="2016-01" db="EMBL/GenBank/DDBJ databases">
        <authorList>
            <person name="Peeters C."/>
        </authorList>
    </citation>
    <scope>NUCLEOTIDE SEQUENCE [LARGE SCALE GENOMIC DNA]</scope>
    <source>
        <strain evidence="2">LMG 22934</strain>
    </source>
</reference>
<dbReference type="Proteomes" id="UP000054977">
    <property type="component" value="Unassembled WGS sequence"/>
</dbReference>
<accession>A0A158IEK6</accession>
<sequence>MKRNGEHSLREQIHKWVVDRGTGNWQIARFGRTQFTRSRYVYVACPGIGTPLGMFFFRHKDGTWRVYPPLSSLPSFSYSKASVE</sequence>
<gene>
    <name evidence="2" type="ORF">AWB65_04632</name>
</gene>
<keyword evidence="1" id="KW-0472">Membrane</keyword>